<dbReference type="SFLD" id="SFLDG00002">
    <property type="entry name" value="C1.7:_P-type_atpase_like"/>
    <property type="match status" value="1"/>
</dbReference>
<feature type="transmembrane region" description="Helical" evidence="23">
    <location>
        <begin position="412"/>
        <end position="434"/>
    </location>
</feature>
<dbReference type="AlphaFoldDB" id="A0A926NAW8"/>
<dbReference type="InterPro" id="IPR018303">
    <property type="entry name" value="ATPase_P-typ_P_site"/>
</dbReference>
<keyword evidence="8 23" id="KW-0812">Transmembrane</keyword>
<gene>
    <name evidence="25" type="ORF">IC620_12210</name>
</gene>
<dbReference type="InterPro" id="IPR036163">
    <property type="entry name" value="HMA_dom_sf"/>
</dbReference>
<dbReference type="InterPro" id="IPR036412">
    <property type="entry name" value="HAD-like_sf"/>
</dbReference>
<dbReference type="CDD" id="cd00371">
    <property type="entry name" value="HMA"/>
    <property type="match status" value="2"/>
</dbReference>
<dbReference type="Pfam" id="PF00122">
    <property type="entry name" value="E1-E2_ATPase"/>
    <property type="match status" value="1"/>
</dbReference>
<feature type="transmembrane region" description="Helical" evidence="23">
    <location>
        <begin position="259"/>
        <end position="275"/>
    </location>
</feature>
<dbReference type="SFLD" id="SFLDS00003">
    <property type="entry name" value="Haloacid_Dehalogenase"/>
    <property type="match status" value="1"/>
</dbReference>
<name>A0A926NAW8_9BACL</name>
<feature type="transmembrane region" description="Helical" evidence="23">
    <location>
        <begin position="194"/>
        <end position="213"/>
    </location>
</feature>
<dbReference type="InterPro" id="IPR027256">
    <property type="entry name" value="P-typ_ATPase_IB"/>
</dbReference>
<evidence type="ECO:0000256" key="19">
    <source>
        <dbReference type="ARBA" id="ARBA00023136"/>
    </source>
</evidence>
<evidence type="ECO:0000256" key="16">
    <source>
        <dbReference type="ARBA" id="ARBA00022989"/>
    </source>
</evidence>
<reference evidence="25" key="1">
    <citation type="submission" date="2020-09" db="EMBL/GenBank/DDBJ databases">
        <title>A novel bacterium of genus Hazenella, isolated from South China Sea.</title>
        <authorList>
            <person name="Huang H."/>
            <person name="Mo K."/>
            <person name="Hu Y."/>
        </authorList>
    </citation>
    <scope>NUCLEOTIDE SEQUENCE</scope>
    <source>
        <strain evidence="25">IB182357</strain>
    </source>
</reference>
<keyword evidence="16 23" id="KW-1133">Transmembrane helix</keyword>
<dbReference type="Gene3D" id="2.70.150.10">
    <property type="entry name" value="Calcium-transporting ATPase, cytoplasmic transduction domain A"/>
    <property type="match status" value="1"/>
</dbReference>
<evidence type="ECO:0000256" key="9">
    <source>
        <dbReference type="ARBA" id="ARBA00022723"/>
    </source>
</evidence>
<feature type="domain" description="HMA" evidence="24">
    <location>
        <begin position="72"/>
        <end position="138"/>
    </location>
</feature>
<dbReference type="RefSeq" id="WP_191142318.1">
    <property type="nucleotide sequence ID" value="NZ_JACXAH010000018.1"/>
</dbReference>
<dbReference type="GO" id="GO:0043682">
    <property type="term" value="F:P-type divalent copper transporter activity"/>
    <property type="evidence" value="ECO:0007669"/>
    <property type="project" value="TreeGrafter"/>
</dbReference>
<evidence type="ECO:0000256" key="17">
    <source>
        <dbReference type="ARBA" id="ARBA00023008"/>
    </source>
</evidence>
<comment type="catalytic activity">
    <reaction evidence="22">
        <text>Cu(+)(in) + ATP + H2O = Cu(+)(out) + ADP + phosphate + H(+)</text>
        <dbReference type="Rhea" id="RHEA:25792"/>
        <dbReference type="ChEBI" id="CHEBI:15377"/>
        <dbReference type="ChEBI" id="CHEBI:15378"/>
        <dbReference type="ChEBI" id="CHEBI:30616"/>
        <dbReference type="ChEBI" id="CHEBI:43474"/>
        <dbReference type="ChEBI" id="CHEBI:49552"/>
        <dbReference type="ChEBI" id="CHEBI:456216"/>
        <dbReference type="EC" id="7.2.2.8"/>
    </reaction>
</comment>
<evidence type="ECO:0000256" key="10">
    <source>
        <dbReference type="ARBA" id="ARBA00022737"/>
    </source>
</evidence>
<organism evidence="25 26">
    <name type="scientific">Polycladospora coralii</name>
    <dbReference type="NCBI Taxonomy" id="2771432"/>
    <lineage>
        <taxon>Bacteria</taxon>
        <taxon>Bacillati</taxon>
        <taxon>Bacillota</taxon>
        <taxon>Bacilli</taxon>
        <taxon>Bacillales</taxon>
        <taxon>Thermoactinomycetaceae</taxon>
        <taxon>Polycladospora</taxon>
    </lineage>
</organism>
<keyword evidence="7" id="KW-0597">Phosphoprotein</keyword>
<dbReference type="InterPro" id="IPR001757">
    <property type="entry name" value="P_typ_ATPase"/>
</dbReference>
<keyword evidence="14" id="KW-0460">Magnesium</keyword>
<dbReference type="NCBIfam" id="TIGR01494">
    <property type="entry name" value="ATPase_P-type"/>
    <property type="match status" value="1"/>
</dbReference>
<dbReference type="GO" id="GO:0005507">
    <property type="term" value="F:copper ion binding"/>
    <property type="evidence" value="ECO:0007669"/>
    <property type="project" value="InterPro"/>
</dbReference>
<dbReference type="GO" id="GO:0055070">
    <property type="term" value="P:copper ion homeostasis"/>
    <property type="evidence" value="ECO:0007669"/>
    <property type="project" value="TreeGrafter"/>
</dbReference>
<dbReference type="InterPro" id="IPR008250">
    <property type="entry name" value="ATPase_P-typ_transduc_dom_A_sf"/>
</dbReference>
<evidence type="ECO:0000256" key="5">
    <source>
        <dbReference type="ARBA" id="ARBA00022448"/>
    </source>
</evidence>
<keyword evidence="10" id="KW-0677">Repeat</keyword>
<evidence type="ECO:0000256" key="20">
    <source>
        <dbReference type="ARBA" id="ARBA00029719"/>
    </source>
</evidence>
<feature type="transmembrane region" description="Helical" evidence="23">
    <location>
        <begin position="446"/>
        <end position="463"/>
    </location>
</feature>
<evidence type="ECO:0000256" key="22">
    <source>
        <dbReference type="ARBA" id="ARBA00049289"/>
    </source>
</evidence>
<dbReference type="PRINTS" id="PR00943">
    <property type="entry name" value="CUATPASE"/>
</dbReference>
<evidence type="ECO:0000256" key="21">
    <source>
        <dbReference type="ARBA" id="ARBA00033239"/>
    </source>
</evidence>
<evidence type="ECO:0000313" key="25">
    <source>
        <dbReference type="EMBL" id="MBD1373118.1"/>
    </source>
</evidence>
<dbReference type="Proteomes" id="UP000661691">
    <property type="component" value="Unassembled WGS sequence"/>
</dbReference>
<accession>A0A926NAW8</accession>
<dbReference type="GO" id="GO:0016887">
    <property type="term" value="F:ATP hydrolysis activity"/>
    <property type="evidence" value="ECO:0007669"/>
    <property type="project" value="InterPro"/>
</dbReference>
<evidence type="ECO:0000256" key="2">
    <source>
        <dbReference type="ARBA" id="ARBA00006024"/>
    </source>
</evidence>
<feature type="transmembrane region" description="Helical" evidence="23">
    <location>
        <begin position="225"/>
        <end position="247"/>
    </location>
</feature>
<dbReference type="InterPro" id="IPR023214">
    <property type="entry name" value="HAD_sf"/>
</dbReference>
<dbReference type="InterPro" id="IPR006121">
    <property type="entry name" value="HMA_dom"/>
</dbReference>
<dbReference type="NCBIfam" id="TIGR00003">
    <property type="entry name" value="copper ion binding protein"/>
    <property type="match status" value="2"/>
</dbReference>
<dbReference type="SUPFAM" id="SSF81653">
    <property type="entry name" value="Calcium ATPase, transduction domain A"/>
    <property type="match status" value="1"/>
</dbReference>
<dbReference type="PROSITE" id="PS01047">
    <property type="entry name" value="HMA_1"/>
    <property type="match status" value="2"/>
</dbReference>
<keyword evidence="19 23" id="KW-0472">Membrane</keyword>
<dbReference type="NCBIfam" id="TIGR01511">
    <property type="entry name" value="ATPase-IB1_Cu"/>
    <property type="match status" value="1"/>
</dbReference>
<dbReference type="EMBL" id="JACXAH010000018">
    <property type="protein sequence ID" value="MBD1373118.1"/>
    <property type="molecule type" value="Genomic_DNA"/>
</dbReference>
<dbReference type="GO" id="GO:0140581">
    <property type="term" value="F:P-type monovalent copper transporter activity"/>
    <property type="evidence" value="ECO:0007669"/>
    <property type="project" value="UniProtKB-EC"/>
</dbReference>
<proteinExistence type="inferred from homology"/>
<evidence type="ECO:0000256" key="12">
    <source>
        <dbReference type="ARBA" id="ARBA00022796"/>
    </source>
</evidence>
<keyword evidence="5" id="KW-0813">Transport</keyword>
<dbReference type="InterPro" id="IPR017969">
    <property type="entry name" value="Heavy-metal-associated_CS"/>
</dbReference>
<keyword evidence="6 23" id="KW-1003">Cell membrane</keyword>
<evidence type="ECO:0000256" key="4">
    <source>
        <dbReference type="ARBA" id="ARBA00015102"/>
    </source>
</evidence>
<evidence type="ECO:0000256" key="1">
    <source>
        <dbReference type="ARBA" id="ARBA00004651"/>
    </source>
</evidence>
<dbReference type="SUPFAM" id="SSF81665">
    <property type="entry name" value="Calcium ATPase, transmembrane domain M"/>
    <property type="match status" value="1"/>
</dbReference>
<dbReference type="PROSITE" id="PS50846">
    <property type="entry name" value="HMA_2"/>
    <property type="match status" value="2"/>
</dbReference>
<dbReference type="GO" id="GO:0005886">
    <property type="term" value="C:plasma membrane"/>
    <property type="evidence" value="ECO:0007669"/>
    <property type="project" value="UniProtKB-SubCell"/>
</dbReference>
<dbReference type="PROSITE" id="PS00154">
    <property type="entry name" value="ATPASE_E1_E2"/>
    <property type="match status" value="1"/>
</dbReference>
<evidence type="ECO:0000256" key="23">
    <source>
        <dbReference type="RuleBase" id="RU362081"/>
    </source>
</evidence>
<dbReference type="Gene3D" id="3.30.70.100">
    <property type="match status" value="2"/>
</dbReference>
<evidence type="ECO:0000256" key="18">
    <source>
        <dbReference type="ARBA" id="ARBA00023065"/>
    </source>
</evidence>
<dbReference type="FunFam" id="2.70.150.10:FF:000020">
    <property type="entry name" value="Copper-exporting P-type ATPase A"/>
    <property type="match status" value="1"/>
</dbReference>
<protein>
    <recommendedName>
        <fullName evidence="4">Copper-exporting P-type ATPase</fullName>
        <ecNumber evidence="3">7.2.2.8</ecNumber>
    </recommendedName>
    <alternativeName>
        <fullName evidence="20">Copper-exporting P-type ATPase A</fullName>
    </alternativeName>
    <alternativeName>
        <fullName evidence="21">Cu(+)-exporting ATPase</fullName>
    </alternativeName>
</protein>
<dbReference type="FunFam" id="3.30.70.100:FF:000005">
    <property type="entry name" value="Copper-exporting P-type ATPase A"/>
    <property type="match status" value="2"/>
</dbReference>
<dbReference type="SFLD" id="SFLDF00027">
    <property type="entry name" value="p-type_atpase"/>
    <property type="match status" value="1"/>
</dbReference>
<evidence type="ECO:0000256" key="7">
    <source>
        <dbReference type="ARBA" id="ARBA00022553"/>
    </source>
</evidence>
<dbReference type="InterPro" id="IPR023298">
    <property type="entry name" value="ATPase_P-typ_TM_dom_sf"/>
</dbReference>
<evidence type="ECO:0000256" key="11">
    <source>
        <dbReference type="ARBA" id="ARBA00022741"/>
    </source>
</evidence>
<dbReference type="Gene3D" id="3.40.50.1000">
    <property type="entry name" value="HAD superfamily/HAD-like"/>
    <property type="match status" value="1"/>
</dbReference>
<keyword evidence="12" id="KW-0187">Copper transport</keyword>
<keyword evidence="9 23" id="KW-0479">Metal-binding</keyword>
<dbReference type="NCBIfam" id="TIGR01525">
    <property type="entry name" value="ATPase-IB_hvy"/>
    <property type="match status" value="1"/>
</dbReference>
<dbReference type="PRINTS" id="PR00119">
    <property type="entry name" value="CATATPASE"/>
</dbReference>
<sequence length="805" mass="86968">MPTQQIKLQIMGMSCAACATRIEKGLAKLDGVVEVGVNFSLESAQIKYDADQVSLRQLEEKIEALGYATVKEVVNLQIEGMTCSACANRIEKGLNQLEGVTKATVNFTLETAQVVFTPSEINSDDLIKRVEALGYHAKVKTDREEKTDVRQTEIEKQTRKFVISAILSFPLLWAMVSHFSFTAFIWVPDIFLNPWFQLVLATPVQFVIGRHFYVGAYKALRNKSANMDVLVALGTSAAYFYSFYLTITTINHGSDHGVPLYYETSAVLITLIILGKQFEARAKGRSSEAIKKLIGLQAKTARVIREGKEIDVPIAEVIVGDKLIVKPGEKIPVDGKVVEGISAVDESMLTGESIPVDKGEGEEVIGATLNKNGRLIIQATKVGKETALSQIIQVVEQAQGSKAPIQRIADQISGVFVPIVVGISIITFLLWFFVFEPGEIGEALENAIAVLVIACPCALGLATPTSIMAGSGRAAEWGILFKGGEHLETTQQIDTVVLDKTGTVTKGKPELTDVRVFNAMEKSQFLTLVGSVEKNSEHPLAEAIVKGVEAKGITLTATETFEAIPGYGVRSVVEGKEIFIGTRKFMAKFQVDMRSVTLNMEELEVAGKTVMLVAIDQQLAGMIAVADTIKETSKNAIYRLKELGMEVIMLTGDNQRTATAIGKTVGVDQVLAEVLPEDKANEVKKLQQMGKKVAMVGDGINDAPALATADIGMAIGTGTDVAIEAADITLIRGDLNSIADAIHMSRKTMRNIKQNLFWALAYNVTGIPIAALGFLAPWLASAAMAFSSVSVVLNALRLQRVKVGS</sequence>
<dbReference type="InterPro" id="IPR044492">
    <property type="entry name" value="P_typ_ATPase_HD_dom"/>
</dbReference>
<keyword evidence="26" id="KW-1185">Reference proteome</keyword>
<dbReference type="Gene3D" id="3.40.1110.10">
    <property type="entry name" value="Calcium-transporting ATPase, cytoplasmic domain N"/>
    <property type="match status" value="1"/>
</dbReference>
<feature type="transmembrane region" description="Helical" evidence="23">
    <location>
        <begin position="755"/>
        <end position="772"/>
    </location>
</feature>
<evidence type="ECO:0000259" key="24">
    <source>
        <dbReference type="PROSITE" id="PS50846"/>
    </source>
</evidence>
<dbReference type="PANTHER" id="PTHR43520:SF8">
    <property type="entry name" value="P-TYPE CU(+) TRANSPORTER"/>
    <property type="match status" value="1"/>
</dbReference>
<evidence type="ECO:0000256" key="8">
    <source>
        <dbReference type="ARBA" id="ARBA00022692"/>
    </source>
</evidence>
<comment type="caution">
    <text evidence="25">The sequence shown here is derived from an EMBL/GenBank/DDBJ whole genome shotgun (WGS) entry which is preliminary data.</text>
</comment>
<dbReference type="InterPro" id="IPR006122">
    <property type="entry name" value="HMA_Cu_ion-bd"/>
</dbReference>
<dbReference type="InterPro" id="IPR023299">
    <property type="entry name" value="ATPase_P-typ_cyto_dom_N"/>
</dbReference>
<keyword evidence="11 23" id="KW-0547">Nucleotide-binding</keyword>
<dbReference type="InterPro" id="IPR059000">
    <property type="entry name" value="ATPase_P-type_domA"/>
</dbReference>
<dbReference type="PRINTS" id="PR00942">
    <property type="entry name" value="CUATPASEI"/>
</dbReference>
<evidence type="ECO:0000256" key="3">
    <source>
        <dbReference type="ARBA" id="ARBA00012517"/>
    </source>
</evidence>
<evidence type="ECO:0000256" key="14">
    <source>
        <dbReference type="ARBA" id="ARBA00022842"/>
    </source>
</evidence>
<dbReference type="SUPFAM" id="SSF55008">
    <property type="entry name" value="HMA, heavy metal-associated domain"/>
    <property type="match status" value="2"/>
</dbReference>
<dbReference type="SUPFAM" id="SSF56784">
    <property type="entry name" value="HAD-like"/>
    <property type="match status" value="1"/>
</dbReference>
<dbReference type="CDD" id="cd02094">
    <property type="entry name" value="P-type_ATPase_Cu-like"/>
    <property type="match status" value="1"/>
</dbReference>
<evidence type="ECO:0000313" key="26">
    <source>
        <dbReference type="Proteomes" id="UP000661691"/>
    </source>
</evidence>
<dbReference type="Pfam" id="PF00702">
    <property type="entry name" value="Hydrolase"/>
    <property type="match status" value="1"/>
</dbReference>
<keyword evidence="13 23" id="KW-0067">ATP-binding</keyword>
<comment type="subcellular location">
    <subcellularLocation>
        <location evidence="1">Cell membrane</location>
        <topology evidence="1">Multi-pass membrane protein</topology>
    </subcellularLocation>
</comment>
<feature type="transmembrane region" description="Helical" evidence="23">
    <location>
        <begin position="161"/>
        <end position="188"/>
    </location>
</feature>
<keyword evidence="15" id="KW-1278">Translocase</keyword>
<keyword evidence="18" id="KW-0406">Ion transport</keyword>
<dbReference type="Pfam" id="PF00403">
    <property type="entry name" value="HMA"/>
    <property type="match status" value="2"/>
</dbReference>
<comment type="similarity">
    <text evidence="2 23">Belongs to the cation transport ATPase (P-type) (TC 3.A.3) family. Type IB subfamily.</text>
</comment>
<dbReference type="GO" id="GO:0005524">
    <property type="term" value="F:ATP binding"/>
    <property type="evidence" value="ECO:0007669"/>
    <property type="project" value="UniProtKB-UniRule"/>
</dbReference>
<dbReference type="EC" id="7.2.2.8" evidence="3"/>
<evidence type="ECO:0000256" key="15">
    <source>
        <dbReference type="ARBA" id="ARBA00022967"/>
    </source>
</evidence>
<keyword evidence="17" id="KW-0186">Copper</keyword>
<evidence type="ECO:0000256" key="6">
    <source>
        <dbReference type="ARBA" id="ARBA00022475"/>
    </source>
</evidence>
<feature type="domain" description="HMA" evidence="24">
    <location>
        <begin position="4"/>
        <end position="70"/>
    </location>
</feature>
<dbReference type="PANTHER" id="PTHR43520">
    <property type="entry name" value="ATP7, ISOFORM B"/>
    <property type="match status" value="1"/>
</dbReference>
<evidence type="ECO:0000256" key="13">
    <source>
        <dbReference type="ARBA" id="ARBA00022840"/>
    </source>
</evidence>